<evidence type="ECO:0000313" key="1">
    <source>
        <dbReference type="EMBL" id="CAE7588233.1"/>
    </source>
</evidence>
<keyword evidence="2" id="KW-1185">Reference proteome</keyword>
<proteinExistence type="predicted"/>
<gene>
    <name evidence="1" type="ORF">SPIL2461_LOCUS15683</name>
</gene>
<feature type="non-terminal residue" evidence="1">
    <location>
        <position position="110"/>
    </location>
</feature>
<dbReference type="AlphaFoldDB" id="A0A812UZL0"/>
<comment type="caution">
    <text evidence="1">The sequence shown here is derived from an EMBL/GenBank/DDBJ whole genome shotgun (WGS) entry which is preliminary data.</text>
</comment>
<dbReference type="Proteomes" id="UP000649617">
    <property type="component" value="Unassembled WGS sequence"/>
</dbReference>
<dbReference type="OrthoDB" id="410549at2759"/>
<name>A0A812UZL0_SYMPI</name>
<organism evidence="1 2">
    <name type="scientific">Symbiodinium pilosum</name>
    <name type="common">Dinoflagellate</name>
    <dbReference type="NCBI Taxonomy" id="2952"/>
    <lineage>
        <taxon>Eukaryota</taxon>
        <taxon>Sar</taxon>
        <taxon>Alveolata</taxon>
        <taxon>Dinophyceae</taxon>
        <taxon>Suessiales</taxon>
        <taxon>Symbiodiniaceae</taxon>
        <taxon>Symbiodinium</taxon>
    </lineage>
</organism>
<dbReference type="InterPro" id="IPR036063">
    <property type="entry name" value="Smr_dom_sf"/>
</dbReference>
<dbReference type="EMBL" id="CAJNIZ010039224">
    <property type="protein sequence ID" value="CAE7588233.1"/>
    <property type="molecule type" value="Genomic_DNA"/>
</dbReference>
<accession>A0A812UZL0</accession>
<dbReference type="SUPFAM" id="SSF160443">
    <property type="entry name" value="SMR domain-like"/>
    <property type="match status" value="1"/>
</dbReference>
<reference evidence="1" key="1">
    <citation type="submission" date="2021-02" db="EMBL/GenBank/DDBJ databases">
        <authorList>
            <person name="Dougan E. K."/>
            <person name="Rhodes N."/>
            <person name="Thang M."/>
            <person name="Chan C."/>
        </authorList>
    </citation>
    <scope>NUCLEOTIDE SEQUENCE</scope>
</reference>
<protein>
    <recommendedName>
        <fullName evidence="3">Smr domain-containing protein</fullName>
    </recommendedName>
</protein>
<evidence type="ECO:0008006" key="3">
    <source>
        <dbReference type="Google" id="ProtNLM"/>
    </source>
</evidence>
<evidence type="ECO:0000313" key="2">
    <source>
        <dbReference type="Proteomes" id="UP000649617"/>
    </source>
</evidence>
<sequence>MPETKVAHNVVSYNAVLDAVHGRAQAADLFRKARKSGHFTDLCKKGPTYLDLHDMSAGAAWTAVEWWFAEVLPTVFQQSKPRTCVIITGWGKSRELWQRSDNQSFIMAKL</sequence>